<organism evidence="3 4">
    <name type="scientific">Pseudokineococcus basanitobsidens</name>
    <dbReference type="NCBI Taxonomy" id="1926649"/>
    <lineage>
        <taxon>Bacteria</taxon>
        <taxon>Bacillati</taxon>
        <taxon>Actinomycetota</taxon>
        <taxon>Actinomycetes</taxon>
        <taxon>Kineosporiales</taxon>
        <taxon>Kineosporiaceae</taxon>
        <taxon>Pseudokineococcus</taxon>
    </lineage>
</organism>
<keyword evidence="4" id="KW-1185">Reference proteome</keyword>
<dbReference type="PANTHER" id="PTHR43625">
    <property type="entry name" value="AFLATOXIN B1 ALDEHYDE REDUCTASE"/>
    <property type="match status" value="1"/>
</dbReference>
<keyword evidence="1" id="KW-0560">Oxidoreductase</keyword>
<evidence type="ECO:0000256" key="1">
    <source>
        <dbReference type="ARBA" id="ARBA00023002"/>
    </source>
</evidence>
<gene>
    <name evidence="3" type="ORF">WDZ17_12485</name>
</gene>
<dbReference type="InterPro" id="IPR023210">
    <property type="entry name" value="NADP_OxRdtase_dom"/>
</dbReference>
<name>A0ABU8RM23_9ACTN</name>
<reference evidence="3 4" key="1">
    <citation type="journal article" date="2017" name="Int. J. Syst. Evol. Microbiol.">
        <title>Pseudokineococcus basanitobsidens sp. nov., isolated from volcanic rock.</title>
        <authorList>
            <person name="Lee D.W."/>
            <person name="Park M.Y."/>
            <person name="Kim J.J."/>
            <person name="Kim B.S."/>
        </authorList>
    </citation>
    <scope>NUCLEOTIDE SEQUENCE [LARGE SCALE GENOMIC DNA]</scope>
    <source>
        <strain evidence="3 4">DSM 103726</strain>
    </source>
</reference>
<dbReference type="EMBL" id="JBBIAA010000016">
    <property type="protein sequence ID" value="MEJ5946110.1"/>
    <property type="molecule type" value="Genomic_DNA"/>
</dbReference>
<dbReference type="InterPro" id="IPR020471">
    <property type="entry name" value="AKR"/>
</dbReference>
<proteinExistence type="predicted"/>
<dbReference type="Proteomes" id="UP001387100">
    <property type="component" value="Unassembled WGS sequence"/>
</dbReference>
<dbReference type="RefSeq" id="WP_339575494.1">
    <property type="nucleotide sequence ID" value="NZ_JBBIAA010000016.1"/>
</dbReference>
<evidence type="ECO:0000313" key="4">
    <source>
        <dbReference type="Proteomes" id="UP001387100"/>
    </source>
</evidence>
<sequence length="288" mass="30300">MPARTGTLGSTTVSRVGFGAMQLPGPGVMGPPRDHDEAVAVVRRAVELGVDHVDTASFYGPDVANRLLGEALSPWPQHVALVSKVGARRDEQGAWLAALAPDDIRRSVEDDLRDTGAGRLTAVNLRLHDDTSDEVLRTGLRTLAGLVDEGLVGGVGVSTVDERQLALACDEVDVVCVQNQYGLLDRSGERVLEAAGERGIAYVPYFPLGSAFGAAPRPAEHPTVQRVAADLGVTPSQVALAWLLHHADHVLLIPGTSSLAHLEENVAVRDVVLPDDAVAELDALAPPA</sequence>
<dbReference type="SUPFAM" id="SSF51430">
    <property type="entry name" value="NAD(P)-linked oxidoreductase"/>
    <property type="match status" value="1"/>
</dbReference>
<accession>A0ABU8RM23</accession>
<comment type="caution">
    <text evidence="3">The sequence shown here is derived from an EMBL/GenBank/DDBJ whole genome shotgun (WGS) entry which is preliminary data.</text>
</comment>
<dbReference type="NCBIfam" id="NF007695">
    <property type="entry name" value="PRK10376.1"/>
    <property type="match status" value="1"/>
</dbReference>
<evidence type="ECO:0000313" key="3">
    <source>
        <dbReference type="EMBL" id="MEJ5946110.1"/>
    </source>
</evidence>
<dbReference type="Gene3D" id="3.20.20.100">
    <property type="entry name" value="NADP-dependent oxidoreductase domain"/>
    <property type="match status" value="1"/>
</dbReference>
<dbReference type="InterPro" id="IPR050791">
    <property type="entry name" value="Aldo-Keto_reductase"/>
</dbReference>
<dbReference type="Pfam" id="PF00248">
    <property type="entry name" value="Aldo_ket_red"/>
    <property type="match status" value="1"/>
</dbReference>
<evidence type="ECO:0000259" key="2">
    <source>
        <dbReference type="Pfam" id="PF00248"/>
    </source>
</evidence>
<dbReference type="InterPro" id="IPR036812">
    <property type="entry name" value="NAD(P)_OxRdtase_dom_sf"/>
</dbReference>
<feature type="domain" description="NADP-dependent oxidoreductase" evidence="2">
    <location>
        <begin position="16"/>
        <end position="284"/>
    </location>
</feature>
<dbReference type="PANTHER" id="PTHR43625:SF40">
    <property type="entry name" value="ALDO-KETO REDUCTASE YAKC [NADP(+)]"/>
    <property type="match status" value="1"/>
</dbReference>
<dbReference type="CDD" id="cd19088">
    <property type="entry name" value="AKR_AKR13B1"/>
    <property type="match status" value="1"/>
</dbReference>
<protein>
    <submittedName>
        <fullName evidence="3">Oxidoreductase</fullName>
    </submittedName>
</protein>
<dbReference type="PRINTS" id="PR00069">
    <property type="entry name" value="ALDKETRDTASE"/>
</dbReference>